<protein>
    <submittedName>
        <fullName evidence="1">Uncharacterized protein</fullName>
    </submittedName>
</protein>
<dbReference type="RefSeq" id="WP_190350708.1">
    <property type="nucleotide sequence ID" value="NZ_JACJPY010000023.1"/>
</dbReference>
<comment type="caution">
    <text evidence="1">The sequence shown here is derived from an EMBL/GenBank/DDBJ whole genome shotgun (WGS) entry which is preliminary data.</text>
</comment>
<reference evidence="1" key="1">
    <citation type="journal article" date="2015" name="ISME J.">
        <title>Draft Genome Sequence of Streptomyces incarnatus NRRL8089, which Produces the Nucleoside Antibiotic Sinefungin.</title>
        <authorList>
            <person name="Oshima K."/>
            <person name="Hattori M."/>
            <person name="Shimizu H."/>
            <person name="Fukuda K."/>
            <person name="Nemoto M."/>
            <person name="Inagaki K."/>
            <person name="Tamura T."/>
        </authorList>
    </citation>
    <scope>NUCLEOTIDE SEQUENCE</scope>
    <source>
        <strain evidence="1">FACHB-1277</strain>
    </source>
</reference>
<evidence type="ECO:0000313" key="2">
    <source>
        <dbReference type="Proteomes" id="UP000631421"/>
    </source>
</evidence>
<gene>
    <name evidence="1" type="ORF">H6F44_09490</name>
</gene>
<dbReference type="EMBL" id="JACJPY010000023">
    <property type="protein sequence ID" value="MBD2150348.1"/>
    <property type="molecule type" value="Genomic_DNA"/>
</dbReference>
<name>A0A926Z659_9CYAN</name>
<dbReference type="Proteomes" id="UP000631421">
    <property type="component" value="Unassembled WGS sequence"/>
</dbReference>
<sequence>MSSQSLTHNQILDHQVTLLVQSTPDAETASAVSMIASVLKAIAQNLKYTSYFVIQDLEGGWLLTPLSNHENPEIEKVTIYAYCDRIPANIECLKLNDENLECAEYSVVEMLFRLMGMKQVDSIVFFDRATDTQHGIEISRTDIEQLCEKQIKRAQFGLQKLIEVKNNSNIA</sequence>
<evidence type="ECO:0000313" key="1">
    <source>
        <dbReference type="EMBL" id="MBD2150348.1"/>
    </source>
</evidence>
<accession>A0A926Z659</accession>
<organism evidence="1 2">
    <name type="scientific">Pseudanabaena cinerea FACHB-1277</name>
    <dbReference type="NCBI Taxonomy" id="2949581"/>
    <lineage>
        <taxon>Bacteria</taxon>
        <taxon>Bacillati</taxon>
        <taxon>Cyanobacteriota</taxon>
        <taxon>Cyanophyceae</taxon>
        <taxon>Pseudanabaenales</taxon>
        <taxon>Pseudanabaenaceae</taxon>
        <taxon>Pseudanabaena</taxon>
        <taxon>Pseudanabaena cinerea</taxon>
    </lineage>
</organism>
<dbReference type="AlphaFoldDB" id="A0A926Z659"/>
<reference evidence="1" key="2">
    <citation type="submission" date="2020-08" db="EMBL/GenBank/DDBJ databases">
        <authorList>
            <person name="Chen M."/>
            <person name="Teng W."/>
            <person name="Zhao L."/>
            <person name="Hu C."/>
            <person name="Zhou Y."/>
            <person name="Han B."/>
            <person name="Song L."/>
            <person name="Shu W."/>
        </authorList>
    </citation>
    <scope>NUCLEOTIDE SEQUENCE</scope>
    <source>
        <strain evidence="1">FACHB-1277</strain>
    </source>
</reference>
<keyword evidence="2" id="KW-1185">Reference proteome</keyword>
<proteinExistence type="predicted"/>